<feature type="binding site" evidence="7">
    <location>
        <position position="185"/>
    </location>
    <ligand>
        <name>Zn(2+)</name>
        <dbReference type="ChEBI" id="CHEBI:29105"/>
        <label>2</label>
    </ligand>
</feature>
<dbReference type="SUPFAM" id="SSF51658">
    <property type="entry name" value="Xylose isomerase-like"/>
    <property type="match status" value="1"/>
</dbReference>
<keyword evidence="7" id="KW-0255">Endonuclease</keyword>
<comment type="cofactor">
    <cofactor evidence="7">
        <name>Zn(2+)</name>
        <dbReference type="ChEBI" id="CHEBI:29105"/>
    </cofactor>
    <text evidence="7">Binds 3 Zn(2+) ions.</text>
</comment>
<evidence type="ECO:0000256" key="1">
    <source>
        <dbReference type="ARBA" id="ARBA00005340"/>
    </source>
</evidence>
<dbReference type="PROSITE" id="PS00731">
    <property type="entry name" value="AP_NUCLEASE_F2_3"/>
    <property type="match status" value="1"/>
</dbReference>
<comment type="catalytic activity">
    <reaction evidence="7">
        <text>Endonucleolytic cleavage to 5'-phosphooligonucleotide end-products.</text>
        <dbReference type="EC" id="3.1.21.2"/>
    </reaction>
</comment>
<feature type="binding site" evidence="7">
    <location>
        <position position="115"/>
    </location>
    <ligand>
        <name>Zn(2+)</name>
        <dbReference type="ChEBI" id="CHEBI:29105"/>
        <label>1</label>
    </ligand>
</feature>
<organism evidence="9 10">
    <name type="scientific">Ureaplasma zalophigenitalium</name>
    <dbReference type="NCBI Taxonomy" id="907723"/>
    <lineage>
        <taxon>Bacteria</taxon>
        <taxon>Bacillati</taxon>
        <taxon>Mycoplasmatota</taxon>
        <taxon>Mycoplasmoidales</taxon>
        <taxon>Mycoplasmoidaceae</taxon>
        <taxon>Ureaplasma</taxon>
    </lineage>
</organism>
<feature type="binding site" evidence="7">
    <location>
        <position position="266"/>
    </location>
    <ligand>
        <name>Zn(2+)</name>
        <dbReference type="ChEBI" id="CHEBI:29105"/>
        <label>2</label>
    </ligand>
</feature>
<keyword evidence="3 7" id="KW-0227">DNA damage</keyword>
<dbReference type="PROSITE" id="PS00729">
    <property type="entry name" value="AP_NUCLEASE_F2_1"/>
    <property type="match status" value="1"/>
</dbReference>
<dbReference type="CDD" id="cd00019">
    <property type="entry name" value="AP2Ec"/>
    <property type="match status" value="1"/>
</dbReference>
<reference evidence="9 10" key="1">
    <citation type="journal article" date="2020" name="Int. J. Syst. Evol. Microbiol.">
        <title>Ureaplasma miroungigenitalium sp. nov. isolated from northern elephant seals (Mirounga angustirostris) and Ureaplasma zalophigenitalium sp. nov. isolated from California sea lions (Zalophus californianus).</title>
        <authorList>
            <person name="Volokhov D.V."/>
            <person name="Gulland F.M."/>
            <person name="Gao Y."/>
            <person name="Chizhikov V.E."/>
        </authorList>
    </citation>
    <scope>NUCLEOTIDE SEQUENCE [LARGE SCALE GENOMIC DNA]</scope>
    <source>
        <strain evidence="9 10">CSL7644-GEN</strain>
    </source>
</reference>
<keyword evidence="7" id="KW-0540">Nuclease</keyword>
<feature type="binding site" evidence="7">
    <location>
        <position position="234"/>
    </location>
    <ligand>
        <name>Zn(2+)</name>
        <dbReference type="ChEBI" id="CHEBI:29105"/>
        <label>3</label>
    </ligand>
</feature>
<evidence type="ECO:0000313" key="9">
    <source>
        <dbReference type="EMBL" id="MCV3754087.1"/>
    </source>
</evidence>
<dbReference type="GO" id="GO:0008833">
    <property type="term" value="F:deoxyribonuclease IV (phage-T4-induced) activity"/>
    <property type="evidence" value="ECO:0007669"/>
    <property type="project" value="UniProtKB-EC"/>
</dbReference>
<protein>
    <recommendedName>
        <fullName evidence="7">Probable endonuclease 4</fullName>
        <ecNumber evidence="7">3.1.21.2</ecNumber>
    </recommendedName>
    <alternativeName>
        <fullName evidence="7">Endodeoxyribonuclease IV</fullName>
    </alternativeName>
    <alternativeName>
        <fullName evidence="7">Endonuclease IV</fullName>
    </alternativeName>
</protein>
<feature type="domain" description="Xylose isomerase-like TIM barrel" evidence="8">
    <location>
        <begin position="25"/>
        <end position="289"/>
    </location>
</feature>
<accession>A0ABT3BPD5</accession>
<dbReference type="HAMAP" id="MF_00152">
    <property type="entry name" value="Nfo"/>
    <property type="match status" value="1"/>
</dbReference>
<comment type="function">
    <text evidence="7">Endonuclease IV plays a role in DNA repair. It cleaves phosphodiester bonds at apurinic or apyrimidinic (AP) sites, generating a 3'-hydroxyl group and a 5'-terminal sugar phosphate.</text>
</comment>
<evidence type="ECO:0000259" key="8">
    <source>
        <dbReference type="Pfam" id="PF01261"/>
    </source>
</evidence>
<dbReference type="InterPro" id="IPR001719">
    <property type="entry name" value="AP_endonuc_2"/>
</dbReference>
<evidence type="ECO:0000256" key="6">
    <source>
        <dbReference type="ARBA" id="ARBA00023204"/>
    </source>
</evidence>
<dbReference type="InterPro" id="IPR018246">
    <property type="entry name" value="AP_endonuc_F2_Zn_BS"/>
</dbReference>
<keyword evidence="6 7" id="KW-0234">DNA repair</keyword>
<gene>
    <name evidence="7" type="primary">nfo</name>
    <name evidence="9" type="ORF">OF365_01740</name>
</gene>
<dbReference type="SMART" id="SM00518">
    <property type="entry name" value="AP2Ec"/>
    <property type="match status" value="1"/>
</dbReference>
<feature type="binding site" evidence="7">
    <location>
        <position position="221"/>
    </location>
    <ligand>
        <name>Zn(2+)</name>
        <dbReference type="ChEBI" id="CHEBI:29105"/>
        <label>2</label>
    </ligand>
</feature>
<keyword evidence="5 7" id="KW-0862">Zinc</keyword>
<evidence type="ECO:0000256" key="5">
    <source>
        <dbReference type="ARBA" id="ARBA00022833"/>
    </source>
</evidence>
<dbReference type="Pfam" id="PF01261">
    <property type="entry name" value="AP_endonuc_2"/>
    <property type="match status" value="1"/>
</dbReference>
<dbReference type="InterPro" id="IPR013022">
    <property type="entry name" value="Xyl_isomerase-like_TIM-brl"/>
</dbReference>
<dbReference type="PROSITE" id="PS51432">
    <property type="entry name" value="AP_NUCLEASE_F2_4"/>
    <property type="match status" value="1"/>
</dbReference>
<keyword evidence="2 7" id="KW-0479">Metal-binding</keyword>
<dbReference type="Proteomes" id="UP001207252">
    <property type="component" value="Unassembled WGS sequence"/>
</dbReference>
<dbReference type="NCBIfam" id="TIGR00587">
    <property type="entry name" value="nfo"/>
    <property type="match status" value="1"/>
</dbReference>
<evidence type="ECO:0000313" key="10">
    <source>
        <dbReference type="Proteomes" id="UP001207252"/>
    </source>
</evidence>
<feature type="binding site" evidence="7">
    <location>
        <position position="236"/>
    </location>
    <ligand>
        <name>Zn(2+)</name>
        <dbReference type="ChEBI" id="CHEBI:29105"/>
        <label>3</label>
    </ligand>
</feature>
<dbReference type="PROSITE" id="PS00730">
    <property type="entry name" value="AP_NUCLEASE_F2_2"/>
    <property type="match status" value="1"/>
</dbReference>
<evidence type="ECO:0000256" key="2">
    <source>
        <dbReference type="ARBA" id="ARBA00022723"/>
    </source>
</evidence>
<keyword evidence="4 7" id="KW-0378">Hydrolase</keyword>
<dbReference type="InterPro" id="IPR036237">
    <property type="entry name" value="Xyl_isomerase-like_sf"/>
</dbReference>
<feature type="binding site" evidence="7">
    <location>
        <position position="75"/>
    </location>
    <ligand>
        <name>Zn(2+)</name>
        <dbReference type="ChEBI" id="CHEBI:29105"/>
        <label>1</label>
    </ligand>
</feature>
<sequence length="300" mass="34297">MNIYNLIIGSHVSMKADDYFLGAVREALEYNSNTFMIYTGAPQNTRRTDINKLKIPEAHNLLAQNNISLNNLIVHAPYIINPCSSKPDVRELAKEFLIKEIRRTEALGINKIVLHPGSRLNQRLEVGLDLLINMLNEIFETIDTNVCICLETMAGKGSEIGADICELAVIIQGIKSKKNIGVCLDTCHMFDSGIDLTRSSFDSYLERFNELIGLEYIKVLHINDSKNILGSHKDRHENLGYGKIGFNNLMHIVYHPLLNNVPKILETPWYGSKNNEHPPYKEEIEMIRKQEWWDFKQSNE</sequence>
<name>A0ABT3BPD5_9BACT</name>
<dbReference type="NCBIfam" id="NF002196">
    <property type="entry name" value="PRK01060.1-1"/>
    <property type="match status" value="1"/>
</dbReference>
<dbReference type="EC" id="3.1.21.2" evidence="7"/>
<dbReference type="EMBL" id="JAOXHJ010000003">
    <property type="protein sequence ID" value="MCV3754087.1"/>
    <property type="molecule type" value="Genomic_DNA"/>
</dbReference>
<evidence type="ECO:0000256" key="3">
    <source>
        <dbReference type="ARBA" id="ARBA00022763"/>
    </source>
</evidence>
<keyword evidence="10" id="KW-1185">Reference proteome</keyword>
<dbReference type="PANTHER" id="PTHR21445:SF0">
    <property type="entry name" value="APURINIC-APYRIMIDINIC ENDONUCLEASE"/>
    <property type="match status" value="1"/>
</dbReference>
<evidence type="ECO:0000256" key="4">
    <source>
        <dbReference type="ARBA" id="ARBA00022801"/>
    </source>
</evidence>
<feature type="binding site" evidence="7">
    <location>
        <position position="151"/>
    </location>
    <ligand>
        <name>Zn(2+)</name>
        <dbReference type="ChEBI" id="CHEBI:29105"/>
        <label>1</label>
    </ligand>
</feature>
<feature type="binding site" evidence="7">
    <location>
        <position position="151"/>
    </location>
    <ligand>
        <name>Zn(2+)</name>
        <dbReference type="ChEBI" id="CHEBI:29105"/>
        <label>2</label>
    </ligand>
</feature>
<dbReference type="Gene3D" id="3.20.20.150">
    <property type="entry name" value="Divalent-metal-dependent TIM barrel enzymes"/>
    <property type="match status" value="1"/>
</dbReference>
<evidence type="ECO:0000256" key="7">
    <source>
        <dbReference type="HAMAP-Rule" id="MF_00152"/>
    </source>
</evidence>
<proteinExistence type="inferred from homology"/>
<feature type="binding site" evidence="7">
    <location>
        <position position="188"/>
    </location>
    <ligand>
        <name>Zn(2+)</name>
        <dbReference type="ChEBI" id="CHEBI:29105"/>
        <label>3</label>
    </ligand>
</feature>
<comment type="similarity">
    <text evidence="1 7">Belongs to the AP endonuclease 2 family.</text>
</comment>
<comment type="caution">
    <text evidence="9">The sequence shown here is derived from an EMBL/GenBank/DDBJ whole genome shotgun (WGS) entry which is preliminary data.</text>
</comment>
<dbReference type="RefSeq" id="WP_263817891.1">
    <property type="nucleotide sequence ID" value="NZ_JAOXHJ010000003.1"/>
</dbReference>
<dbReference type="PANTHER" id="PTHR21445">
    <property type="entry name" value="ENDONUCLEASE IV ENDODEOXYRIBONUCLEASE IV"/>
    <property type="match status" value="1"/>
</dbReference>